<feature type="region of interest" description="Disordered" evidence="1">
    <location>
        <begin position="1"/>
        <end position="89"/>
    </location>
</feature>
<organism evidence="2">
    <name type="scientific">Aegilops tauschii</name>
    <name type="common">Tausch's goatgrass</name>
    <name type="synonym">Aegilops squarrosa</name>
    <dbReference type="NCBI Taxonomy" id="37682"/>
    <lineage>
        <taxon>Eukaryota</taxon>
        <taxon>Viridiplantae</taxon>
        <taxon>Streptophyta</taxon>
        <taxon>Embryophyta</taxon>
        <taxon>Tracheophyta</taxon>
        <taxon>Spermatophyta</taxon>
        <taxon>Magnoliopsida</taxon>
        <taxon>Liliopsida</taxon>
        <taxon>Poales</taxon>
        <taxon>Poaceae</taxon>
        <taxon>BOP clade</taxon>
        <taxon>Pooideae</taxon>
        <taxon>Triticodae</taxon>
        <taxon>Triticeae</taxon>
        <taxon>Triticinae</taxon>
        <taxon>Aegilops</taxon>
    </lineage>
</organism>
<feature type="compositionally biased region" description="Basic and acidic residues" evidence="1">
    <location>
        <begin position="22"/>
        <end position="32"/>
    </location>
</feature>
<protein>
    <submittedName>
        <fullName evidence="2">Uncharacterized protein</fullName>
    </submittedName>
</protein>
<name>M8BXU3_AEGTA</name>
<proteinExistence type="predicted"/>
<evidence type="ECO:0000256" key="1">
    <source>
        <dbReference type="SAM" id="MobiDB-lite"/>
    </source>
</evidence>
<reference evidence="2" key="1">
    <citation type="submission" date="2015-06" db="UniProtKB">
        <authorList>
            <consortium name="EnsemblPlants"/>
        </authorList>
    </citation>
    <scope>IDENTIFICATION</scope>
</reference>
<evidence type="ECO:0000313" key="2">
    <source>
        <dbReference type="EnsemblPlants" id="EMT11664"/>
    </source>
</evidence>
<dbReference type="EnsemblPlants" id="EMT11664">
    <property type="protein sequence ID" value="EMT11664"/>
    <property type="gene ID" value="F775_05694"/>
</dbReference>
<feature type="compositionally biased region" description="Low complexity" evidence="1">
    <location>
        <begin position="41"/>
        <end position="62"/>
    </location>
</feature>
<accession>M8BXU3</accession>
<dbReference type="AlphaFoldDB" id="M8BXU3"/>
<sequence>MSPPSSPEEQECPPSPVVATREALKMSDEHPLSRPMLPVATTPEPSSPLTSPLSSPSTSPQDNLPPPPPILPEDHQPSPRPTLVQPRIV</sequence>